<accession>A0ABV5J7D6</accession>
<dbReference type="InterPro" id="IPR043744">
    <property type="entry name" value="DUF5689"/>
</dbReference>
<protein>
    <submittedName>
        <fullName evidence="2">DUF5689 domain-containing protein</fullName>
    </submittedName>
</protein>
<dbReference type="Pfam" id="PF18942">
    <property type="entry name" value="DUF5689"/>
    <property type="match status" value="1"/>
</dbReference>
<evidence type="ECO:0000313" key="2">
    <source>
        <dbReference type="EMBL" id="MFB9212731.1"/>
    </source>
</evidence>
<dbReference type="Gene3D" id="2.60.40.2030">
    <property type="match status" value="1"/>
</dbReference>
<sequence length="473" mass="52758">MKTQILLLFFLILLISGCVDTEEKVDNPTKVSQVNFELESQSLSMKGTPMEVKLELDKPLSGEELLHIRITGNAIYGHHFNTQPEAHQNLIPISILPGTNKVLFTLIPLLPDEEEKIIFFTMEDPSGNLALGNKKNCQVRLVPLVINPPEETPAVISFEIEKIILAENQQTGVKVHLSIEGNVYQSRWITLSMIVPVGKTYGTDFYTNPGPVLGELGLSVNPGEERISFTIFPVNDREVKGDFSIQFELHYLSEGLELGEPRRVEIEILEDDIIQPELIHSIKSVRERFEEFEGDWYFPEDYYIQGIVTSASNVANDKTIYLQDESGGIMLQFVLPKMVAYGDKVMFNLKNGSGKIVNEQKAITDIADIVGIILGRNRFLAPEIVTLEDLVNGSFQGKKVQIENVSFPAANGIVKWEGTHLLKNESQNQTAVVATYAHASFGQQVLPAGKLTLTGIVGDRNYILVQHEGDVIR</sequence>
<evidence type="ECO:0000259" key="1">
    <source>
        <dbReference type="Pfam" id="PF18942"/>
    </source>
</evidence>
<reference evidence="2 3" key="1">
    <citation type="submission" date="2024-09" db="EMBL/GenBank/DDBJ databases">
        <authorList>
            <person name="Sun Q."/>
            <person name="Mori K."/>
        </authorList>
    </citation>
    <scope>NUCLEOTIDE SEQUENCE [LARGE SCALE GENOMIC DNA]</scope>
    <source>
        <strain evidence="2 3">CECT 7682</strain>
    </source>
</reference>
<name>A0ABV5J7D6_9BACT</name>
<dbReference type="EMBL" id="JBHMEW010000063">
    <property type="protein sequence ID" value="MFB9212731.1"/>
    <property type="molecule type" value="Genomic_DNA"/>
</dbReference>
<organism evidence="2 3">
    <name type="scientific">Echinicola jeungdonensis</name>
    <dbReference type="NCBI Taxonomy" id="709343"/>
    <lineage>
        <taxon>Bacteria</taxon>
        <taxon>Pseudomonadati</taxon>
        <taxon>Bacteroidota</taxon>
        <taxon>Cytophagia</taxon>
        <taxon>Cytophagales</taxon>
        <taxon>Cyclobacteriaceae</taxon>
        <taxon>Echinicola</taxon>
    </lineage>
</organism>
<evidence type="ECO:0000313" key="3">
    <source>
        <dbReference type="Proteomes" id="UP001589654"/>
    </source>
</evidence>
<dbReference type="RefSeq" id="WP_290247494.1">
    <property type="nucleotide sequence ID" value="NZ_JAUFQT010000001.1"/>
</dbReference>
<keyword evidence="3" id="KW-1185">Reference proteome</keyword>
<feature type="domain" description="DUF5689" evidence="1">
    <location>
        <begin position="280"/>
        <end position="467"/>
    </location>
</feature>
<dbReference type="SUPFAM" id="SSF141072">
    <property type="entry name" value="CalX-like"/>
    <property type="match status" value="1"/>
</dbReference>
<dbReference type="InterPro" id="IPR038081">
    <property type="entry name" value="CalX-like_sf"/>
</dbReference>
<proteinExistence type="predicted"/>
<comment type="caution">
    <text evidence="2">The sequence shown here is derived from an EMBL/GenBank/DDBJ whole genome shotgun (WGS) entry which is preliminary data.</text>
</comment>
<dbReference type="PROSITE" id="PS51257">
    <property type="entry name" value="PROKAR_LIPOPROTEIN"/>
    <property type="match status" value="1"/>
</dbReference>
<gene>
    <name evidence="2" type="ORF">ACFFUR_13025</name>
</gene>
<dbReference type="Proteomes" id="UP001589654">
    <property type="component" value="Unassembled WGS sequence"/>
</dbReference>